<feature type="transmembrane region" description="Helical" evidence="1">
    <location>
        <begin position="6"/>
        <end position="30"/>
    </location>
</feature>
<name>A0A9N7PMU2_CLOSE</name>
<protein>
    <submittedName>
        <fullName evidence="3">Type II secretion system GspH family protein</fullName>
    </submittedName>
    <submittedName>
        <fullName evidence="2">Type II secretion system protein</fullName>
    </submittedName>
</protein>
<dbReference type="RefSeq" id="WP_066676056.1">
    <property type="nucleotide sequence ID" value="NZ_CABMIZ010000013.1"/>
</dbReference>
<evidence type="ECO:0000256" key="1">
    <source>
        <dbReference type="SAM" id="Phobius"/>
    </source>
</evidence>
<reference evidence="2 4" key="1">
    <citation type="submission" date="2017-09" db="EMBL/GenBank/DDBJ databases">
        <authorList>
            <person name="Thomas P."/>
            <person name="Seyboldt C."/>
        </authorList>
    </citation>
    <scope>NUCLEOTIDE SEQUENCE [LARGE SCALE GENOMIC DNA]</scope>
    <source>
        <strain evidence="2 4">DSM 7534</strain>
    </source>
</reference>
<evidence type="ECO:0000313" key="5">
    <source>
        <dbReference type="Proteomes" id="UP001055437"/>
    </source>
</evidence>
<reference evidence="3" key="2">
    <citation type="submission" date="2022-06" db="EMBL/GenBank/DDBJ databases">
        <authorList>
            <person name="Holder M.E."/>
            <person name="Ajami N.J."/>
            <person name="Petrosino J.F."/>
        </authorList>
    </citation>
    <scope>NUCLEOTIDE SEQUENCE</scope>
    <source>
        <strain evidence="3">RMA 8861</strain>
    </source>
</reference>
<proteinExistence type="predicted"/>
<evidence type="ECO:0000313" key="2">
    <source>
        <dbReference type="EMBL" id="AYE35627.1"/>
    </source>
</evidence>
<keyword evidence="5" id="KW-1185">Reference proteome</keyword>
<dbReference type="PROSITE" id="PS51257">
    <property type="entry name" value="PROKAR_LIPOPROTEIN"/>
    <property type="match status" value="1"/>
</dbReference>
<evidence type="ECO:0000313" key="4">
    <source>
        <dbReference type="Proteomes" id="UP000280586"/>
    </source>
</evidence>
<dbReference type="EMBL" id="CP023671">
    <property type="protein sequence ID" value="AYE35627.1"/>
    <property type="molecule type" value="Genomic_DNA"/>
</dbReference>
<sequence>MKKKPAFMILELMVSMLIIVIIMGCGLKLIKSFQIIKEKEGINNSIYEIIDVFSYAKGYCRKNSEIGYVRINEKNKSIEFTPSIYNTKLKEVYMPKDVILVSNFSGGNRIKVSESGYITSAGKIEIRYKKKVISTITISAGNDIINIK</sequence>
<gene>
    <name evidence="2" type="ORF">CP523_14965</name>
    <name evidence="3" type="ORF">NH397_07405</name>
</gene>
<dbReference type="Proteomes" id="UP001055437">
    <property type="component" value="Chromosome"/>
</dbReference>
<dbReference type="GeneID" id="303561989"/>
<dbReference type="OrthoDB" id="1937102at2"/>
<organism evidence="2 4">
    <name type="scientific">Clostridium septicum</name>
    <dbReference type="NCBI Taxonomy" id="1504"/>
    <lineage>
        <taxon>Bacteria</taxon>
        <taxon>Bacillati</taxon>
        <taxon>Bacillota</taxon>
        <taxon>Clostridia</taxon>
        <taxon>Eubacteriales</taxon>
        <taxon>Clostridiaceae</taxon>
        <taxon>Clostridium</taxon>
    </lineage>
</organism>
<keyword evidence="1" id="KW-0812">Transmembrane</keyword>
<keyword evidence="1" id="KW-0472">Membrane</keyword>
<accession>A0A9N7PMU2</accession>
<dbReference type="EMBL" id="CP099799">
    <property type="protein sequence ID" value="USS02231.1"/>
    <property type="molecule type" value="Genomic_DNA"/>
</dbReference>
<dbReference type="KEGG" id="csep:CP523_14965"/>
<dbReference type="AlphaFoldDB" id="A0A9N7PMU2"/>
<keyword evidence="1" id="KW-1133">Transmembrane helix</keyword>
<evidence type="ECO:0000313" key="3">
    <source>
        <dbReference type="EMBL" id="USS02231.1"/>
    </source>
</evidence>
<dbReference type="Proteomes" id="UP000280586">
    <property type="component" value="Chromosome"/>
</dbReference>